<protein>
    <submittedName>
        <fullName evidence="2">Uncharacterized protein</fullName>
    </submittedName>
</protein>
<dbReference type="EMBL" id="JPKZ01000575">
    <property type="protein sequence ID" value="KHN86589.1"/>
    <property type="molecule type" value="Genomic_DNA"/>
</dbReference>
<sequence>MHWIGPDTSNTAKHTPTHDSQIRKPSHFLLSANWARGRCKSNPGVKRLAAQLQRVVSTACTEHCGILARSRARASAMLAIWSDGHCPRCVHPIHDYQGTYGRSTACALTSTDTHMSLPFQETRHERRALRSAKAVSMSGNLAGLRCDVACRRQCIGPSRVFLTFAKRYATHLI</sequence>
<keyword evidence="3" id="KW-1185">Reference proteome</keyword>
<accession>A0A0B2VYS4</accession>
<name>A0A0B2VYS4_TOXCA</name>
<evidence type="ECO:0000313" key="3">
    <source>
        <dbReference type="Proteomes" id="UP000031036"/>
    </source>
</evidence>
<organism evidence="2 3">
    <name type="scientific">Toxocara canis</name>
    <name type="common">Canine roundworm</name>
    <dbReference type="NCBI Taxonomy" id="6265"/>
    <lineage>
        <taxon>Eukaryota</taxon>
        <taxon>Metazoa</taxon>
        <taxon>Ecdysozoa</taxon>
        <taxon>Nematoda</taxon>
        <taxon>Chromadorea</taxon>
        <taxon>Rhabditida</taxon>
        <taxon>Spirurina</taxon>
        <taxon>Ascaridomorpha</taxon>
        <taxon>Ascaridoidea</taxon>
        <taxon>Toxocaridae</taxon>
        <taxon>Toxocara</taxon>
    </lineage>
</organism>
<proteinExistence type="predicted"/>
<evidence type="ECO:0000313" key="2">
    <source>
        <dbReference type="EMBL" id="KHN86589.1"/>
    </source>
</evidence>
<comment type="caution">
    <text evidence="2">The sequence shown here is derived from an EMBL/GenBank/DDBJ whole genome shotgun (WGS) entry which is preliminary data.</text>
</comment>
<feature type="region of interest" description="Disordered" evidence="1">
    <location>
        <begin position="1"/>
        <end position="21"/>
    </location>
</feature>
<evidence type="ECO:0000256" key="1">
    <source>
        <dbReference type="SAM" id="MobiDB-lite"/>
    </source>
</evidence>
<dbReference type="AlphaFoldDB" id="A0A0B2VYS4"/>
<reference evidence="2 3" key="1">
    <citation type="submission" date="2014-11" db="EMBL/GenBank/DDBJ databases">
        <title>Genetic blueprint of the zoonotic pathogen Toxocara canis.</title>
        <authorList>
            <person name="Zhu X.-Q."/>
            <person name="Korhonen P.K."/>
            <person name="Cai H."/>
            <person name="Young N.D."/>
            <person name="Nejsum P."/>
            <person name="von Samson-Himmelstjerna G."/>
            <person name="Boag P.R."/>
            <person name="Tan P."/>
            <person name="Li Q."/>
            <person name="Min J."/>
            <person name="Yang Y."/>
            <person name="Wang X."/>
            <person name="Fang X."/>
            <person name="Hall R.S."/>
            <person name="Hofmann A."/>
            <person name="Sternberg P.W."/>
            <person name="Jex A.R."/>
            <person name="Gasser R.B."/>
        </authorList>
    </citation>
    <scope>NUCLEOTIDE SEQUENCE [LARGE SCALE GENOMIC DNA]</scope>
    <source>
        <strain evidence="2">PN_DK_2014</strain>
    </source>
</reference>
<gene>
    <name evidence="2" type="ORF">Tcan_09424</name>
</gene>
<dbReference type="Proteomes" id="UP000031036">
    <property type="component" value="Unassembled WGS sequence"/>
</dbReference>